<keyword evidence="1" id="KW-0175">Coiled coil</keyword>
<feature type="coiled-coil region" evidence="1">
    <location>
        <begin position="169"/>
        <end position="203"/>
    </location>
</feature>
<gene>
    <name evidence="3" type="ORF">FSB_LOCUS49474</name>
</gene>
<feature type="region of interest" description="Disordered" evidence="2">
    <location>
        <begin position="552"/>
        <end position="614"/>
    </location>
</feature>
<sequence length="614" mass="68539">MKKRKRGEVGVEEAREQQALVQTEPSVNKSPSKKGKGKNNRTPREAIGHISHKQKHQKKLPAPWSCEFYVDGRPVNEDDSVWKSKDVRGGQIADAVGRALLLPKDMRAWQGNDSAQMVENLKRDSVVAVQGVFEVGSRLIETERLLNESLIENDRAADSCQMVEISGKLERECDRSNRLQTENNKLRAELVESRTAAQNAENAAQAFYDQGFEEATESLRSQLDKDFSKKEVAFVERKAVEHLLKRPCFVDSAGRPRSAFFLLDYVPTYNLFQKGPVVKDLRQIEVTVSRPGKDQEDIIQAVPLTKKKGVQVPYLVTPLSDSQFVPSTQPTESFGTSSFPPPPGFSEGEDVMRKKRKWGEEDGDEDEEQPELPPTEPLKAKSPSKKSKSKLNRALQKAAGHAVQGIFEACSRLLQTERHLRASNEENVRLKAYEKKALGAVQIAKNGRKATEAGLLTAERQVTKWSEKYDRELECSSILRGDISALKAELNEAQAVLQKAEDSAQSYYDQGFDEATTSLKSQLVEECNKHFIQGWHVALDRAGVDDASELYDLGPRRRPFRPASPEQHEEAGVTEGQMDFEAGDEQASDEQIPVVEFQEGEGDSDGKGTLDVTS</sequence>
<evidence type="ECO:0000313" key="3">
    <source>
        <dbReference type="EMBL" id="SPD21592.1"/>
    </source>
</evidence>
<name>A0A2N9IA90_FAGSY</name>
<feature type="compositionally biased region" description="Basic residues" evidence="2">
    <location>
        <begin position="382"/>
        <end position="391"/>
    </location>
</feature>
<protein>
    <submittedName>
        <fullName evidence="3">Uncharacterized protein</fullName>
    </submittedName>
</protein>
<feature type="region of interest" description="Disordered" evidence="2">
    <location>
        <begin position="321"/>
        <end position="395"/>
    </location>
</feature>
<dbReference type="EMBL" id="OIVN01005246">
    <property type="protein sequence ID" value="SPD21592.1"/>
    <property type="molecule type" value="Genomic_DNA"/>
</dbReference>
<feature type="region of interest" description="Disordered" evidence="2">
    <location>
        <begin position="1"/>
        <end position="57"/>
    </location>
</feature>
<dbReference type="AlphaFoldDB" id="A0A2N9IA90"/>
<feature type="compositionally biased region" description="Acidic residues" evidence="2">
    <location>
        <begin position="361"/>
        <end position="370"/>
    </location>
</feature>
<accession>A0A2N9IA90</accession>
<organism evidence="3">
    <name type="scientific">Fagus sylvatica</name>
    <name type="common">Beechnut</name>
    <dbReference type="NCBI Taxonomy" id="28930"/>
    <lineage>
        <taxon>Eukaryota</taxon>
        <taxon>Viridiplantae</taxon>
        <taxon>Streptophyta</taxon>
        <taxon>Embryophyta</taxon>
        <taxon>Tracheophyta</taxon>
        <taxon>Spermatophyta</taxon>
        <taxon>Magnoliopsida</taxon>
        <taxon>eudicotyledons</taxon>
        <taxon>Gunneridae</taxon>
        <taxon>Pentapetalae</taxon>
        <taxon>rosids</taxon>
        <taxon>fabids</taxon>
        <taxon>Fagales</taxon>
        <taxon>Fagaceae</taxon>
        <taxon>Fagus</taxon>
    </lineage>
</organism>
<feature type="compositionally biased region" description="Basic residues" evidence="2">
    <location>
        <begin position="31"/>
        <end position="41"/>
    </location>
</feature>
<evidence type="ECO:0000256" key="1">
    <source>
        <dbReference type="SAM" id="Coils"/>
    </source>
</evidence>
<feature type="compositionally biased region" description="Basic and acidic residues" evidence="2">
    <location>
        <begin position="7"/>
        <end position="16"/>
    </location>
</feature>
<feature type="coiled-coil region" evidence="1">
    <location>
        <begin position="483"/>
        <end position="510"/>
    </location>
</feature>
<reference evidence="3" key="1">
    <citation type="submission" date="2018-02" db="EMBL/GenBank/DDBJ databases">
        <authorList>
            <person name="Cohen D.B."/>
            <person name="Kent A.D."/>
        </authorList>
    </citation>
    <scope>NUCLEOTIDE SEQUENCE</scope>
</reference>
<proteinExistence type="predicted"/>
<evidence type="ECO:0000256" key="2">
    <source>
        <dbReference type="SAM" id="MobiDB-lite"/>
    </source>
</evidence>